<sequence length="468" mass="53891">MATVSYGLKITEAYHIFNKTIKIYRNAVHYISGIAIRHYDELKSLESITGDDGKVIISVQQRRQQKMERLIHSTANNDAVYKRFDKEFYKFPSYLRRDAINTSIGLILSYRSQLQKWEDGEKHGRKPYLNRNQNTMPCFYRNNTFHDSEEINIVSLKLYNGKDWIWETFVIHDCDFMYAYSHMKAWKASAPVFVKRNHRYELRISYEMAGSKFPKFKKDKDVETVLGVDLGINTDAVCSVVHKDGTVTGQRFINHPVEKDRMHGLLNTIKKAQQNGNYKTPRPWRLANNYNEAIAVKTAVEIVKFAMESKADVIAFEHLNMKKKKRSNKQKLSLWRKRDIQHRVEALASRNGIRVSYVCAVNTSRLAYDGSGKVIRGKDAGFNTYELCKFTTGKIYNCDLSASKNIGARFFIRVLLKSLSAKEELLVLAKVPELNRRTSCCLATLINAYAVLRTFKAKSEAPAEDDAA</sequence>
<comment type="caution">
    <text evidence="1">The sequence shown here is derived from an EMBL/GenBank/DDBJ whole genome shotgun (WGS) entry which is preliminary data.</text>
</comment>
<accession>A0AAW5CNM1</accession>
<gene>
    <name evidence="1" type="ORF">L0P48_16270</name>
</gene>
<evidence type="ECO:0000313" key="2">
    <source>
        <dbReference type="Proteomes" id="UP001200089"/>
    </source>
</evidence>
<protein>
    <submittedName>
        <fullName evidence="1">Transposase</fullName>
    </submittedName>
</protein>
<evidence type="ECO:0000313" key="1">
    <source>
        <dbReference type="EMBL" id="MCG5035146.1"/>
    </source>
</evidence>
<dbReference type="RefSeq" id="WP_237972678.1">
    <property type="nucleotide sequence ID" value="NZ_JAKNDE010000032.1"/>
</dbReference>
<reference evidence="1" key="1">
    <citation type="submission" date="2022-01" db="EMBL/GenBank/DDBJ databases">
        <title>Collection of gut derived symbiotic bacterial strains cultured from healthy donors.</title>
        <authorList>
            <person name="Lin H."/>
            <person name="Kohout C."/>
            <person name="Waligurski E."/>
            <person name="Pamer E.G."/>
        </authorList>
    </citation>
    <scope>NUCLEOTIDE SEQUENCE</scope>
    <source>
        <strain evidence="1">DFI.1.11</strain>
    </source>
</reference>
<name>A0AAW5CNM1_9FIRM</name>
<dbReference type="EMBL" id="JAKNDE010000032">
    <property type="protein sequence ID" value="MCG5035146.1"/>
    <property type="molecule type" value="Genomic_DNA"/>
</dbReference>
<organism evidence="1 2">
    <name type="scientific">Blautia massiliensis</name>
    <name type="common">ex Durand et al. 2017</name>
    <dbReference type="NCBI Taxonomy" id="1737424"/>
    <lineage>
        <taxon>Bacteria</taxon>
        <taxon>Bacillati</taxon>
        <taxon>Bacillota</taxon>
        <taxon>Clostridia</taxon>
        <taxon>Lachnospirales</taxon>
        <taxon>Lachnospiraceae</taxon>
        <taxon>Blautia</taxon>
    </lineage>
</organism>
<dbReference type="AlphaFoldDB" id="A0AAW5CNM1"/>
<dbReference type="Proteomes" id="UP001200089">
    <property type="component" value="Unassembled WGS sequence"/>
</dbReference>
<proteinExistence type="predicted"/>